<dbReference type="InterPro" id="IPR024688">
    <property type="entry name" value="Mac_dom"/>
</dbReference>
<dbReference type="Pfam" id="PF12464">
    <property type="entry name" value="Mac"/>
    <property type="match status" value="1"/>
</dbReference>
<dbReference type="Pfam" id="PF00132">
    <property type="entry name" value="Hexapep"/>
    <property type="match status" value="1"/>
</dbReference>
<dbReference type="SUPFAM" id="SSF51161">
    <property type="entry name" value="Trimeric LpxA-like enzymes"/>
    <property type="match status" value="1"/>
</dbReference>
<dbReference type="PROSITE" id="PS00101">
    <property type="entry name" value="HEXAPEP_TRANSFERASES"/>
    <property type="match status" value="1"/>
</dbReference>
<dbReference type="PANTHER" id="PTHR43017">
    <property type="entry name" value="GALACTOSIDE O-ACETYLTRANSFERASE"/>
    <property type="match status" value="1"/>
</dbReference>
<gene>
    <name evidence="7" type="ORF">FGM01_11800</name>
</gene>
<dbReference type="RefSeq" id="WP_143411375.1">
    <property type="nucleotide sequence ID" value="NZ_VHSF01000003.1"/>
</dbReference>
<evidence type="ECO:0000259" key="6">
    <source>
        <dbReference type="SMART" id="SM01266"/>
    </source>
</evidence>
<dbReference type="FunFam" id="2.160.10.10:FF:000008">
    <property type="entry name" value="Maltose O-acetyltransferase"/>
    <property type="match status" value="1"/>
</dbReference>
<sequence length="198" mass="22023">MASEKEKMLSQQPYIASDKILTRERLAAQSLCFDLNSISPKFVAKRKKLLQKLLGSSTENLHIESPFYCDYGYNIFLGDNFYSNYNCVILDCAKVTIGNNVMLAPNVSIFTAGHPKDAEKRNQGWEYAIPVSIGNNVWIGGNTVVNPGITIGDNTVIGSGSVLTKDIPSNVIAAGNPCRAIREITEEDKQYYFKQRKF</sequence>
<dbReference type="AlphaFoldDB" id="A0A550I037"/>
<reference evidence="7 8" key="1">
    <citation type="submission" date="2019-06" db="EMBL/GenBank/DDBJ databases">
        <title>Gramella sabulilitoris sp. nov., isolated from a marine sand.</title>
        <authorList>
            <person name="Yoon J.-H."/>
        </authorList>
    </citation>
    <scope>NUCLEOTIDE SEQUENCE [LARGE SCALE GENOMIC DNA]</scope>
    <source>
        <strain evidence="7 8">HSMS-1</strain>
    </source>
</reference>
<keyword evidence="2 5" id="KW-0808">Transferase</keyword>
<evidence type="ECO:0000256" key="2">
    <source>
        <dbReference type="ARBA" id="ARBA00022679"/>
    </source>
</evidence>
<dbReference type="GO" id="GO:0008870">
    <property type="term" value="F:galactoside O-acetyltransferase activity"/>
    <property type="evidence" value="ECO:0007669"/>
    <property type="project" value="TreeGrafter"/>
</dbReference>
<feature type="domain" description="Maltose/galactoside acetyltransferase" evidence="6">
    <location>
        <begin position="5"/>
        <end position="59"/>
    </location>
</feature>
<dbReference type="EMBL" id="VHSF01000003">
    <property type="protein sequence ID" value="TRO64178.1"/>
    <property type="molecule type" value="Genomic_DNA"/>
</dbReference>
<dbReference type="InterPro" id="IPR018357">
    <property type="entry name" value="Hexapep_transf_CS"/>
</dbReference>
<evidence type="ECO:0000256" key="1">
    <source>
        <dbReference type="ARBA" id="ARBA00007274"/>
    </source>
</evidence>
<dbReference type="SMART" id="SM01266">
    <property type="entry name" value="Mac"/>
    <property type="match status" value="1"/>
</dbReference>
<proteinExistence type="inferred from homology"/>
<dbReference type="OrthoDB" id="9812571at2"/>
<dbReference type="InterPro" id="IPR001451">
    <property type="entry name" value="Hexapep"/>
</dbReference>
<dbReference type="CDD" id="cd03357">
    <property type="entry name" value="LbH_MAT_GAT"/>
    <property type="match status" value="1"/>
</dbReference>
<accession>A0A550I037</accession>
<comment type="similarity">
    <text evidence="1 5">Belongs to the transferase hexapeptide repeat family.</text>
</comment>
<dbReference type="InterPro" id="IPR039369">
    <property type="entry name" value="LacA-like"/>
</dbReference>
<evidence type="ECO:0000256" key="3">
    <source>
        <dbReference type="ARBA" id="ARBA00022737"/>
    </source>
</evidence>
<keyword evidence="3" id="KW-0677">Repeat</keyword>
<evidence type="ECO:0000313" key="7">
    <source>
        <dbReference type="EMBL" id="TRO64178.1"/>
    </source>
</evidence>
<evidence type="ECO:0000313" key="8">
    <source>
        <dbReference type="Proteomes" id="UP000315131"/>
    </source>
</evidence>
<keyword evidence="4 5" id="KW-0012">Acyltransferase</keyword>
<dbReference type="Proteomes" id="UP000315131">
    <property type="component" value="Unassembled WGS sequence"/>
</dbReference>
<keyword evidence="8" id="KW-1185">Reference proteome</keyword>
<evidence type="ECO:0000256" key="4">
    <source>
        <dbReference type="ARBA" id="ARBA00023315"/>
    </source>
</evidence>
<dbReference type="InterPro" id="IPR011004">
    <property type="entry name" value="Trimer_LpxA-like_sf"/>
</dbReference>
<dbReference type="EC" id="2.3.1.-" evidence="5"/>
<evidence type="ECO:0000256" key="5">
    <source>
        <dbReference type="RuleBase" id="RU367021"/>
    </source>
</evidence>
<dbReference type="PANTHER" id="PTHR43017:SF1">
    <property type="entry name" value="ACETYLTRANSFERASE YJL218W-RELATED"/>
    <property type="match status" value="1"/>
</dbReference>
<name>A0A550I037_9FLAO</name>
<organism evidence="7 8">
    <name type="scientific">Christiangramia sabulilitoris</name>
    <dbReference type="NCBI Taxonomy" id="2583991"/>
    <lineage>
        <taxon>Bacteria</taxon>
        <taxon>Pseudomonadati</taxon>
        <taxon>Bacteroidota</taxon>
        <taxon>Flavobacteriia</taxon>
        <taxon>Flavobacteriales</taxon>
        <taxon>Flavobacteriaceae</taxon>
        <taxon>Christiangramia</taxon>
    </lineage>
</organism>
<protein>
    <recommendedName>
        <fullName evidence="5">Acetyltransferase</fullName>
        <ecNumber evidence="5">2.3.1.-</ecNumber>
    </recommendedName>
</protein>
<comment type="caution">
    <text evidence="7">The sequence shown here is derived from an EMBL/GenBank/DDBJ whole genome shotgun (WGS) entry which is preliminary data.</text>
</comment>
<dbReference type="Gene3D" id="2.160.10.10">
    <property type="entry name" value="Hexapeptide repeat proteins"/>
    <property type="match status" value="1"/>
</dbReference>